<protein>
    <submittedName>
        <fullName evidence="2">10243_t:CDS:1</fullName>
    </submittedName>
</protein>
<organism evidence="2 3">
    <name type="scientific">Funneliformis geosporum</name>
    <dbReference type="NCBI Taxonomy" id="1117311"/>
    <lineage>
        <taxon>Eukaryota</taxon>
        <taxon>Fungi</taxon>
        <taxon>Fungi incertae sedis</taxon>
        <taxon>Mucoromycota</taxon>
        <taxon>Glomeromycotina</taxon>
        <taxon>Glomeromycetes</taxon>
        <taxon>Glomerales</taxon>
        <taxon>Glomeraceae</taxon>
        <taxon>Funneliformis</taxon>
    </lineage>
</organism>
<sequence length="79" mass="8846">NELSASGILSNEKETDNNDTDGIEEEFQEEEEDSDGNDLEEITIQIIVKSKDIKVLTAKTLAITPVDYENIMEKINSEV</sequence>
<dbReference type="EMBL" id="CAMKVN010011342">
    <property type="protein sequence ID" value="CAI2194730.1"/>
    <property type="molecule type" value="Genomic_DNA"/>
</dbReference>
<feature type="region of interest" description="Disordered" evidence="1">
    <location>
        <begin position="1"/>
        <end position="39"/>
    </location>
</feature>
<proteinExistence type="predicted"/>
<dbReference type="AlphaFoldDB" id="A0A9W4T8Y1"/>
<evidence type="ECO:0000313" key="2">
    <source>
        <dbReference type="EMBL" id="CAI2194730.1"/>
    </source>
</evidence>
<feature type="compositionally biased region" description="Acidic residues" evidence="1">
    <location>
        <begin position="17"/>
        <end position="39"/>
    </location>
</feature>
<accession>A0A9W4T8Y1</accession>
<keyword evidence="3" id="KW-1185">Reference proteome</keyword>
<evidence type="ECO:0000256" key="1">
    <source>
        <dbReference type="SAM" id="MobiDB-lite"/>
    </source>
</evidence>
<reference evidence="2" key="1">
    <citation type="submission" date="2022-08" db="EMBL/GenBank/DDBJ databases">
        <authorList>
            <person name="Kallberg Y."/>
            <person name="Tangrot J."/>
            <person name="Rosling A."/>
        </authorList>
    </citation>
    <scope>NUCLEOTIDE SEQUENCE</scope>
    <source>
        <strain evidence="2">Wild A</strain>
    </source>
</reference>
<name>A0A9W4T8Y1_9GLOM</name>
<feature type="non-terminal residue" evidence="2">
    <location>
        <position position="1"/>
    </location>
</feature>
<dbReference type="Proteomes" id="UP001153678">
    <property type="component" value="Unassembled WGS sequence"/>
</dbReference>
<comment type="caution">
    <text evidence="2">The sequence shown here is derived from an EMBL/GenBank/DDBJ whole genome shotgun (WGS) entry which is preliminary data.</text>
</comment>
<gene>
    <name evidence="2" type="ORF">FWILDA_LOCUS16723</name>
</gene>
<dbReference type="OrthoDB" id="2410098at2759"/>
<evidence type="ECO:0000313" key="3">
    <source>
        <dbReference type="Proteomes" id="UP001153678"/>
    </source>
</evidence>